<dbReference type="GO" id="GO:0070131">
    <property type="term" value="P:positive regulation of mitochondrial translation"/>
    <property type="evidence" value="ECO:0007669"/>
    <property type="project" value="TreeGrafter"/>
</dbReference>
<dbReference type="InterPro" id="IPR051624">
    <property type="entry name" value="RMD1/Sad1-interacting"/>
</dbReference>
<dbReference type="PANTHER" id="PTHR16255">
    <property type="entry name" value="REQUIRED FOR MEIOTIC NUCLEAR DIVISION PROTEIN 1 HOMOLOG"/>
    <property type="match status" value="1"/>
</dbReference>
<protein>
    <submittedName>
        <fullName evidence="1">Required for meiotic nuclear division protein 1-like protein</fullName>
    </submittedName>
</protein>
<reference evidence="1 2" key="1">
    <citation type="journal article" date="2021" name="Elife">
        <title>Chloroplast acquisition without the gene transfer in kleptoplastic sea slugs, Plakobranchus ocellatus.</title>
        <authorList>
            <person name="Maeda T."/>
            <person name="Takahashi S."/>
            <person name="Yoshida T."/>
            <person name="Shimamura S."/>
            <person name="Takaki Y."/>
            <person name="Nagai Y."/>
            <person name="Toyoda A."/>
            <person name="Suzuki Y."/>
            <person name="Arimoto A."/>
            <person name="Ishii H."/>
            <person name="Satoh N."/>
            <person name="Nishiyama T."/>
            <person name="Hasebe M."/>
            <person name="Maruyama T."/>
            <person name="Minagawa J."/>
            <person name="Obokata J."/>
            <person name="Shigenobu S."/>
        </authorList>
    </citation>
    <scope>NUCLEOTIDE SEQUENCE [LARGE SCALE GENOMIC DNA]</scope>
</reference>
<dbReference type="Proteomes" id="UP000762676">
    <property type="component" value="Unassembled WGS sequence"/>
</dbReference>
<proteinExistence type="predicted"/>
<name>A0AAV4FKF3_9GAST</name>
<dbReference type="AlphaFoldDB" id="A0AAV4FKF3"/>
<keyword evidence="2" id="KW-1185">Reference proteome</keyword>
<sequence length="70" mass="7795">MNEKLSHCCELTELLSSQLSDAHHTRLEVMIIVLIMVEVVFECIHYAERYLKSAGSDIDSSTSVAVPSDV</sequence>
<accession>A0AAV4FKF3</accession>
<gene>
    <name evidence="1" type="ORF">ElyMa_003877000</name>
</gene>
<dbReference type="EMBL" id="BMAT01007891">
    <property type="protein sequence ID" value="GFR73757.1"/>
    <property type="molecule type" value="Genomic_DNA"/>
</dbReference>
<evidence type="ECO:0000313" key="2">
    <source>
        <dbReference type="Proteomes" id="UP000762676"/>
    </source>
</evidence>
<comment type="caution">
    <text evidence="1">The sequence shown here is derived from an EMBL/GenBank/DDBJ whole genome shotgun (WGS) entry which is preliminary data.</text>
</comment>
<evidence type="ECO:0000313" key="1">
    <source>
        <dbReference type="EMBL" id="GFR73757.1"/>
    </source>
</evidence>
<organism evidence="1 2">
    <name type="scientific">Elysia marginata</name>
    <dbReference type="NCBI Taxonomy" id="1093978"/>
    <lineage>
        <taxon>Eukaryota</taxon>
        <taxon>Metazoa</taxon>
        <taxon>Spiralia</taxon>
        <taxon>Lophotrochozoa</taxon>
        <taxon>Mollusca</taxon>
        <taxon>Gastropoda</taxon>
        <taxon>Heterobranchia</taxon>
        <taxon>Euthyneura</taxon>
        <taxon>Panpulmonata</taxon>
        <taxon>Sacoglossa</taxon>
        <taxon>Placobranchoidea</taxon>
        <taxon>Plakobranchidae</taxon>
        <taxon>Elysia</taxon>
    </lineage>
</organism>
<dbReference type="PANTHER" id="PTHR16255:SF1">
    <property type="entry name" value="REQUIRED FOR MEIOTIC NUCLEAR DIVISION PROTEIN 1 HOMOLOG"/>
    <property type="match status" value="1"/>
</dbReference>